<dbReference type="InterPro" id="IPR023365">
    <property type="entry name" value="Sortase_dom-sf"/>
</dbReference>
<dbReference type="InterPro" id="IPR042002">
    <property type="entry name" value="Sortase_C"/>
</dbReference>
<dbReference type="EMBL" id="QIBX01000021">
    <property type="protein sequence ID" value="RNL38006.1"/>
    <property type="molecule type" value="Genomic_DNA"/>
</dbReference>
<dbReference type="Proteomes" id="UP000269591">
    <property type="component" value="Unassembled WGS sequence"/>
</dbReference>
<dbReference type="SUPFAM" id="SSF63817">
    <property type="entry name" value="Sortase"/>
    <property type="match status" value="1"/>
</dbReference>
<feature type="chain" id="PRO_5039123261" description="SpaA-like prealbumin fold domain-containing protein" evidence="5">
    <location>
        <begin position="20"/>
        <end position="1730"/>
    </location>
</feature>
<feature type="transmembrane region" description="Helical" evidence="4">
    <location>
        <begin position="275"/>
        <end position="299"/>
    </location>
</feature>
<dbReference type="Gene3D" id="2.40.260.10">
    <property type="entry name" value="Sortase"/>
    <property type="match status" value="1"/>
</dbReference>
<protein>
    <recommendedName>
        <fullName evidence="6">SpaA-like prealbumin fold domain-containing protein</fullName>
    </recommendedName>
</protein>
<dbReference type="InterPro" id="IPR041033">
    <property type="entry name" value="SpaA_PFL_dom_1"/>
</dbReference>
<evidence type="ECO:0000313" key="7">
    <source>
        <dbReference type="EMBL" id="RNL38006.1"/>
    </source>
</evidence>
<dbReference type="GO" id="GO:0005975">
    <property type="term" value="P:carbohydrate metabolic process"/>
    <property type="evidence" value="ECO:0007669"/>
    <property type="project" value="UniProtKB-ARBA"/>
</dbReference>
<dbReference type="Pfam" id="PF04203">
    <property type="entry name" value="Sortase"/>
    <property type="match status" value="1"/>
</dbReference>
<accession>A0A3N0AUM0</accession>
<evidence type="ECO:0000256" key="1">
    <source>
        <dbReference type="ARBA" id="ARBA00022801"/>
    </source>
</evidence>
<dbReference type="CDD" id="cd05827">
    <property type="entry name" value="Sortase_C"/>
    <property type="match status" value="1"/>
</dbReference>
<dbReference type="InterPro" id="IPR005754">
    <property type="entry name" value="Sortase"/>
</dbReference>
<proteinExistence type="predicted"/>
<feature type="compositionally biased region" description="Polar residues" evidence="3">
    <location>
        <begin position="303"/>
        <end position="331"/>
    </location>
</feature>
<feature type="domain" description="SpaA-like prealbumin fold" evidence="6">
    <location>
        <begin position="1561"/>
        <end position="1638"/>
    </location>
</feature>
<evidence type="ECO:0000256" key="5">
    <source>
        <dbReference type="SAM" id="SignalP"/>
    </source>
</evidence>
<keyword evidence="8" id="KW-1185">Reference proteome</keyword>
<evidence type="ECO:0000256" key="3">
    <source>
        <dbReference type="SAM" id="MobiDB-lite"/>
    </source>
</evidence>
<keyword evidence="4" id="KW-0812">Transmembrane</keyword>
<dbReference type="Pfam" id="PF17802">
    <property type="entry name" value="SpaA"/>
    <property type="match status" value="1"/>
</dbReference>
<dbReference type="GO" id="GO:0016787">
    <property type="term" value="F:hydrolase activity"/>
    <property type="evidence" value="ECO:0007669"/>
    <property type="project" value="UniProtKB-KW"/>
</dbReference>
<feature type="active site" description="Acyl-thioester intermediate" evidence="2">
    <location>
        <position position="202"/>
    </location>
</feature>
<dbReference type="NCBIfam" id="TIGR01076">
    <property type="entry name" value="sortase_fam"/>
    <property type="match status" value="1"/>
</dbReference>
<evidence type="ECO:0000313" key="8">
    <source>
        <dbReference type="Proteomes" id="UP000269591"/>
    </source>
</evidence>
<dbReference type="Gene3D" id="2.60.40.10">
    <property type="entry name" value="Immunoglobulins"/>
    <property type="match status" value="1"/>
</dbReference>
<feature type="transmembrane region" description="Helical" evidence="4">
    <location>
        <begin position="1684"/>
        <end position="1708"/>
    </location>
</feature>
<gene>
    <name evidence="7" type="ORF">DMP06_09965</name>
</gene>
<comment type="caution">
    <text evidence="7">The sequence shown here is derived from an EMBL/GenBank/DDBJ whole genome shotgun (WGS) entry which is preliminary data.</text>
</comment>
<feature type="active site" description="Proton donor/acceptor" evidence="2">
    <location>
        <position position="140"/>
    </location>
</feature>
<keyword evidence="4" id="KW-1133">Transmembrane helix</keyword>
<evidence type="ECO:0000256" key="4">
    <source>
        <dbReference type="SAM" id="Phobius"/>
    </source>
</evidence>
<evidence type="ECO:0000259" key="6">
    <source>
        <dbReference type="Pfam" id="PF17802"/>
    </source>
</evidence>
<dbReference type="InterPro" id="IPR013783">
    <property type="entry name" value="Ig-like_fold"/>
</dbReference>
<dbReference type="OrthoDB" id="5242161at2"/>
<dbReference type="NCBIfam" id="NF033745">
    <property type="entry name" value="class_C_sortase"/>
    <property type="match status" value="1"/>
</dbReference>
<organism evidence="7 8">
    <name type="scientific">Slackia equolifaciens</name>
    <dbReference type="NCBI Taxonomy" id="498718"/>
    <lineage>
        <taxon>Bacteria</taxon>
        <taxon>Bacillati</taxon>
        <taxon>Actinomycetota</taxon>
        <taxon>Coriobacteriia</taxon>
        <taxon>Eggerthellales</taxon>
        <taxon>Eggerthellaceae</taxon>
        <taxon>Slackia</taxon>
    </lineage>
</organism>
<sequence>MLLMAVGAGLLAYPPMSNALAQLAQDAAIEASAQAVAALTDEKAERLWLEARRYNQELTGDPVHDPFVPGSGYMLPDGYEATLDASGNGVMATLSIPKIDLRMPVYHGTSEEALRKGAGHLEQTALPIGGSGLRPVITGHRGLPQAELFTRLDELDYGDTFVLHVLNKKLAYRIIEIKVIAPDDMQSIAAVPGKDLVTLATCTPYGVNTHRLLITGERCPLESVETRTPPDAHAKLFAAVMLAGAMALTVRTMQRRRRTMSVSKGRSQRRGMGPGAIALAIIAFGALALAPLCHIAAWASSNPSTDATGQEFSSLEASVQEDCQTETNPSHPSDADEASAEPDDGPRASRTSKSHAPSSAILSPSTDVTVPPLPAAGNEQSVSIAWRDTGDDMMTIGDDGSLSIDLTGYRSAYASDLVVGATVEWTSSGSADYEPGEVEVRIPDHLFMARDGEPYEAVYELVGSAYEPRLKAGLKVELGVPEAPQQSADGWQYRHDEDAHELVIVNADRIGAGTKLVCEVNYIYSASWHEAFGCERDGLPHPVYTELTSDPVRLYAEAQGAGRSQTGPATIATHNALESMEVEVAGIYDSWQPSWGEAPDADANALYVAWKATATFDHLYQPFSLELAPTGLDRGEIVGMTDAWILGSPDDSRGDFDPDTCTFEAPAEADLGIGHLDVYAAAHQDLSFNVEGLTASFAALVRYDKAALDSAEGGTELAFPARATLESLDYRDIQTAEGAHSFTYQPLGFDAPPGNRFDLRMNRGAPKLADSNAYYYPQGQVERLESGLRSATTLDTSSAYASCFGETLGEGLDPSKAESYGKRPYTVEIIDDFAFIDGRLDAGEHEMTHVLDINAAAVTLYEGVPDYKSGGYTIEPIEGTIDPLEVTISARTGDDGAWMPAARWTQTTSGRLDPTGIEPLAEGVEIRAFDPSDTLDSWYDRDLLSEYDGERRYDLALPPGTTGVKLSFETHAWAASVGDLDPGHSDPQFGLTIASEVLPSERIRELAAQSDSLYLYRANTLAAYDDAGTLLGFEGEPKGVSKDSPQAKALGERDRAFYGALMYHDTARADFVRADPSGWMSAYALDQKNDTVGKKVDFGTVRAEVSFTTRTREDDSNGLPASVQPPETSGTFYLLLPAGFTADTSTLRAAERLSGGQVYCDPWKLPIDGGAVVDRRPVSYVDEEGVRHNSNEYSPLAEVTSVESFPNWRDSGRELLKVSVEASPGSKGYSSPHGPGGFDTYVSGFLLSFGGYYSWDSMADYGSSPRFCFAYESGNEDMGAWNGKPNSTPDDIGSGWTDEERRLLSGLDGDASSQHRWLYAQRTPTISFPTSAEYGLQLSAKAAEDTAWVSAGETTEEVQVYVGSPYAYRIRTALEEGSTATDNVIFDAIECYAPEGDQAGWKGTLEYIDTSALVSRGIDPIVYYSTTRGIDMEDSASRDLSNTALWSTVQPDSLGDVTAVAIDCSQARGGGTYELQGGESLAAILGMRAPDGDGPSAPQGATYNQAWLASTVTSATGASSKKVLHHEATVVRIESMSLTLLKADAEGIHEEATTGTATTDGAHLLNGARFELYRYDGEGMPDDTPVGQNEMEGWTRIGTATSDPYIEFSGLAPGIYRLVETQAPLGYRLPDGQWSITLDPLLPHQAYVEAVRGSQGGEPPAFAITKEDEWIVPNVAQPSLPITGAAGIAGLMGLGATVLLTGVFIHALQKDRGGFVKHAGVSRWQKRAHS</sequence>
<feature type="region of interest" description="Disordered" evidence="3">
    <location>
        <begin position="303"/>
        <end position="381"/>
    </location>
</feature>
<reference evidence="8" key="1">
    <citation type="submission" date="2018-05" db="EMBL/GenBank/DDBJ databases">
        <title>Genome Sequencing of selected type strains of the family Eggerthellaceae.</title>
        <authorList>
            <person name="Danylec N."/>
            <person name="Stoll D.A."/>
            <person name="Doetsch A."/>
            <person name="Huch M."/>
        </authorList>
    </citation>
    <scope>NUCLEOTIDE SEQUENCE [LARGE SCALE GENOMIC DNA]</scope>
    <source>
        <strain evidence="8">DSM 24851</strain>
    </source>
</reference>
<feature type="compositionally biased region" description="Polar residues" evidence="3">
    <location>
        <begin position="349"/>
        <end position="368"/>
    </location>
</feature>
<evidence type="ECO:0000256" key="2">
    <source>
        <dbReference type="PIRSR" id="PIRSR605754-1"/>
    </source>
</evidence>
<feature type="transmembrane region" description="Helical" evidence="4">
    <location>
        <begin position="236"/>
        <end position="254"/>
    </location>
</feature>
<name>A0A3N0AUM0_9ACTN</name>
<feature type="signal peptide" evidence="5">
    <location>
        <begin position="1"/>
        <end position="19"/>
    </location>
</feature>
<keyword evidence="5" id="KW-0732">Signal</keyword>
<keyword evidence="1" id="KW-0378">Hydrolase</keyword>
<keyword evidence="4" id="KW-0472">Membrane</keyword>